<dbReference type="EMBL" id="CALLCH030000017">
    <property type="protein sequence ID" value="CAI4218338.1"/>
    <property type="molecule type" value="Genomic_DNA"/>
</dbReference>
<dbReference type="AlphaFoldDB" id="A0A9P1MF17"/>
<feature type="region of interest" description="Disordered" evidence="1">
    <location>
        <begin position="78"/>
        <end position="120"/>
    </location>
</feature>
<evidence type="ECO:0000313" key="2">
    <source>
        <dbReference type="EMBL" id="CAI4218338.1"/>
    </source>
</evidence>
<dbReference type="Proteomes" id="UP000838763">
    <property type="component" value="Unassembled WGS sequence"/>
</dbReference>
<name>A0A9P1MF17_9PEZI</name>
<sequence>MRDVETVALSRASGIRVLKIQARLSFHAPWLNDIRLFSLSPSDLERRLRLASFWWKGPKASQPYRKRPLAFRQAPILCKPSHGSKHTTGLPQTEASEESEPQARCRTSAAGPGGSIDGTDISSKPSLESYEFSDAHAAANAPLGHYRGPTPKTVDEIREAYFATKGLSLSSIKEWEWHCLNADMGALAIAAKSRAINGEITGYDENDGFSGSAATCGTLKLWLLSQAKFNELKTIELWARLTTPSWASGIRRDGDTRFDNDDNGTASFGGPGDYSIEDTPAVDRPRGAAIRHLDAAQVDARVPAVQTRLLRSVLGATLKRVGSSLYGYRIKAKGARKSMNSESSQLPMWQGRWSGDGEDGDEEGDGNGDNGGLRQQLDDKLALCDAVIRDLRKSGKLVKEAKSECNTLRRGFLALQEAQEHASPTRSEMDGMFERLTCSERNLKRYKFKSRLFDSLCQEIKMMPYHIESAEVAIVYFDALRSWVKMKEKAVSREWGMCGSGPARTGLSRAALSSVGEDGGTDSLDSPGTSLEYSSSIDEGGYDGAGEEEEMVALDAF</sequence>
<accession>A0A9P1MF17</accession>
<comment type="caution">
    <text evidence="2">The sequence shown here is derived from an EMBL/GenBank/DDBJ whole genome shotgun (WGS) entry which is preliminary data.</text>
</comment>
<reference evidence="2" key="1">
    <citation type="submission" date="2022-11" db="EMBL/GenBank/DDBJ databases">
        <authorList>
            <person name="Scott C."/>
            <person name="Bruce N."/>
        </authorList>
    </citation>
    <scope>NUCLEOTIDE SEQUENCE</scope>
</reference>
<gene>
    <name evidence="2" type="ORF">PPNO1_LOCUS7928</name>
</gene>
<protein>
    <submittedName>
        <fullName evidence="2">Uncharacterized protein</fullName>
    </submittedName>
</protein>
<feature type="region of interest" description="Disordered" evidence="1">
    <location>
        <begin position="252"/>
        <end position="276"/>
    </location>
</feature>
<evidence type="ECO:0000256" key="1">
    <source>
        <dbReference type="SAM" id="MobiDB-lite"/>
    </source>
</evidence>
<dbReference type="OrthoDB" id="10501511at2759"/>
<keyword evidence="3" id="KW-1185">Reference proteome</keyword>
<feature type="compositionally biased region" description="Polar residues" evidence="1">
    <location>
        <begin position="338"/>
        <end position="347"/>
    </location>
</feature>
<feature type="compositionally biased region" description="Acidic residues" evidence="1">
    <location>
        <begin position="356"/>
        <end position="366"/>
    </location>
</feature>
<feature type="region of interest" description="Disordered" evidence="1">
    <location>
        <begin position="512"/>
        <end position="545"/>
    </location>
</feature>
<feature type="compositionally biased region" description="Polar residues" evidence="1">
    <location>
        <begin position="523"/>
        <end position="537"/>
    </location>
</feature>
<evidence type="ECO:0000313" key="3">
    <source>
        <dbReference type="Proteomes" id="UP000838763"/>
    </source>
</evidence>
<feature type="region of interest" description="Disordered" evidence="1">
    <location>
        <begin position="336"/>
        <end position="372"/>
    </location>
</feature>
<organism evidence="2 3">
    <name type="scientific">Parascedosporium putredinis</name>
    <dbReference type="NCBI Taxonomy" id="1442378"/>
    <lineage>
        <taxon>Eukaryota</taxon>
        <taxon>Fungi</taxon>
        <taxon>Dikarya</taxon>
        <taxon>Ascomycota</taxon>
        <taxon>Pezizomycotina</taxon>
        <taxon>Sordariomycetes</taxon>
        <taxon>Hypocreomycetidae</taxon>
        <taxon>Microascales</taxon>
        <taxon>Microascaceae</taxon>
        <taxon>Parascedosporium</taxon>
    </lineage>
</organism>
<proteinExistence type="predicted"/>